<dbReference type="Proteomes" id="UP000800035">
    <property type="component" value="Unassembled WGS sequence"/>
</dbReference>
<feature type="compositionally biased region" description="Polar residues" evidence="1">
    <location>
        <begin position="69"/>
        <end position="83"/>
    </location>
</feature>
<proteinExistence type="predicted"/>
<evidence type="ECO:0000313" key="3">
    <source>
        <dbReference type="Proteomes" id="UP000800035"/>
    </source>
</evidence>
<feature type="compositionally biased region" description="Polar residues" evidence="1">
    <location>
        <begin position="43"/>
        <end position="59"/>
    </location>
</feature>
<dbReference type="AlphaFoldDB" id="A0A6A5UBN9"/>
<protein>
    <submittedName>
        <fullName evidence="2">Uncharacterized protein</fullName>
    </submittedName>
</protein>
<accession>A0A6A5UBN9</accession>
<reference evidence="2" key="1">
    <citation type="journal article" date="2020" name="Stud. Mycol.">
        <title>101 Dothideomycetes genomes: a test case for predicting lifestyles and emergence of pathogens.</title>
        <authorList>
            <person name="Haridas S."/>
            <person name="Albert R."/>
            <person name="Binder M."/>
            <person name="Bloem J."/>
            <person name="Labutti K."/>
            <person name="Salamov A."/>
            <person name="Andreopoulos B."/>
            <person name="Baker S."/>
            <person name="Barry K."/>
            <person name="Bills G."/>
            <person name="Bluhm B."/>
            <person name="Cannon C."/>
            <person name="Castanera R."/>
            <person name="Culley D."/>
            <person name="Daum C."/>
            <person name="Ezra D."/>
            <person name="Gonzalez J."/>
            <person name="Henrissat B."/>
            <person name="Kuo A."/>
            <person name="Liang C."/>
            <person name="Lipzen A."/>
            <person name="Lutzoni F."/>
            <person name="Magnuson J."/>
            <person name="Mondo S."/>
            <person name="Nolan M."/>
            <person name="Ohm R."/>
            <person name="Pangilinan J."/>
            <person name="Park H.-J."/>
            <person name="Ramirez L."/>
            <person name="Alfaro M."/>
            <person name="Sun H."/>
            <person name="Tritt A."/>
            <person name="Yoshinaga Y."/>
            <person name="Zwiers L.-H."/>
            <person name="Turgeon B."/>
            <person name="Goodwin S."/>
            <person name="Spatafora J."/>
            <person name="Crous P."/>
            <person name="Grigoriev I."/>
        </authorList>
    </citation>
    <scope>NUCLEOTIDE SEQUENCE</scope>
    <source>
        <strain evidence="2">CBS 675.92</strain>
    </source>
</reference>
<dbReference type="EMBL" id="ML976980">
    <property type="protein sequence ID" value="KAF1961740.1"/>
    <property type="molecule type" value="Genomic_DNA"/>
</dbReference>
<sequence>MAAPFVAVEPANVGDARLHPTGLLTAEALRSTPMRHRNDKLSNDASTASPGTMSSTSTPECIRCESGLRRTNSAHPSAPTTFESAPPTQPAMSSSSTSDYSLINLLSFLAPPSPRRYPPSIISAPSTIANEPGHAQNRSHTPSICASRETRPLLILPTSRTPREFAKQPLWDPPDGLNIGTGCGRVMIVRREPRPRCLQQRVYTGNQHGDNVDINLGTLTYKVELQFPHVSHTWQSIPIPSPMNTFKSYRDQVVWERLDSTL</sequence>
<gene>
    <name evidence="2" type="ORF">CC80DRAFT_500111</name>
</gene>
<organism evidence="2 3">
    <name type="scientific">Byssothecium circinans</name>
    <dbReference type="NCBI Taxonomy" id="147558"/>
    <lineage>
        <taxon>Eukaryota</taxon>
        <taxon>Fungi</taxon>
        <taxon>Dikarya</taxon>
        <taxon>Ascomycota</taxon>
        <taxon>Pezizomycotina</taxon>
        <taxon>Dothideomycetes</taxon>
        <taxon>Pleosporomycetidae</taxon>
        <taxon>Pleosporales</taxon>
        <taxon>Massarineae</taxon>
        <taxon>Massarinaceae</taxon>
        <taxon>Byssothecium</taxon>
    </lineage>
</organism>
<evidence type="ECO:0000256" key="1">
    <source>
        <dbReference type="SAM" id="MobiDB-lite"/>
    </source>
</evidence>
<keyword evidence="3" id="KW-1185">Reference proteome</keyword>
<evidence type="ECO:0000313" key="2">
    <source>
        <dbReference type="EMBL" id="KAF1961740.1"/>
    </source>
</evidence>
<name>A0A6A5UBN9_9PLEO</name>
<feature type="region of interest" description="Disordered" evidence="1">
    <location>
        <begin position="30"/>
        <end position="96"/>
    </location>
</feature>